<dbReference type="Proteomes" id="UP000662904">
    <property type="component" value="Chromosome"/>
</dbReference>
<dbReference type="NCBIfam" id="TIGR02609">
    <property type="entry name" value="doc_partner"/>
    <property type="match status" value="1"/>
</dbReference>
<dbReference type="SUPFAM" id="SSF89447">
    <property type="entry name" value="AbrB/MazE/MraZ-like"/>
    <property type="match status" value="1"/>
</dbReference>
<dbReference type="InterPro" id="IPR013432">
    <property type="entry name" value="Doc_partner"/>
</dbReference>
<accession>A0A8A0RP38</accession>
<reference evidence="2" key="1">
    <citation type="submission" date="2020-07" db="EMBL/GenBank/DDBJ databases">
        <title>Koleobacter methoxysyntrophicus gen. nov., sp. nov., a novel anaerobic bacterium isolated from deep subsurface oil field and proposal of Koleobacterales ord. nov. in the phylum Firmicutes.</title>
        <authorList>
            <person name="Sakamoto S."/>
            <person name="Tamaki H."/>
        </authorList>
    </citation>
    <scope>NUCLEOTIDE SEQUENCE</scope>
    <source>
        <strain evidence="2">NRmbB1</strain>
    </source>
</reference>
<dbReference type="AlphaFoldDB" id="A0A8A0RP38"/>
<proteinExistence type="predicted"/>
<dbReference type="Pfam" id="PF04014">
    <property type="entry name" value="MazE_antitoxin"/>
    <property type="match status" value="1"/>
</dbReference>
<name>A0A8A0RP38_9FIRM</name>
<evidence type="ECO:0000313" key="3">
    <source>
        <dbReference type="Proteomes" id="UP000662904"/>
    </source>
</evidence>
<dbReference type="InterPro" id="IPR037914">
    <property type="entry name" value="SpoVT-AbrB_sf"/>
</dbReference>
<dbReference type="GO" id="GO:0003677">
    <property type="term" value="F:DNA binding"/>
    <property type="evidence" value="ECO:0007669"/>
    <property type="project" value="InterPro"/>
</dbReference>
<dbReference type="KEGG" id="kme:H0A61_02043"/>
<dbReference type="EMBL" id="CP059066">
    <property type="protein sequence ID" value="QSQ09664.1"/>
    <property type="molecule type" value="Genomic_DNA"/>
</dbReference>
<gene>
    <name evidence="2" type="ORF">H0A61_02043</name>
</gene>
<evidence type="ECO:0000259" key="1">
    <source>
        <dbReference type="SMART" id="SM00966"/>
    </source>
</evidence>
<dbReference type="SMART" id="SM00966">
    <property type="entry name" value="SpoVT_AbrB"/>
    <property type="match status" value="1"/>
</dbReference>
<dbReference type="InterPro" id="IPR007159">
    <property type="entry name" value="SpoVT-AbrB_dom"/>
</dbReference>
<sequence length="104" mass="12010">MGSVRGVDGLLTFNNSLKSEVEVERLLDISMKSIKLRKVGNSFGFTIPKELIEKYNLKEGEELYIIENTNGFTLTPFNPEFKKWAEAFDKTNRKYKNTLKELSK</sequence>
<keyword evidence="3" id="KW-1185">Reference proteome</keyword>
<dbReference type="Gene3D" id="2.10.260.10">
    <property type="match status" value="1"/>
</dbReference>
<feature type="domain" description="SpoVT-AbrB" evidence="1">
    <location>
        <begin position="37"/>
        <end position="82"/>
    </location>
</feature>
<protein>
    <recommendedName>
        <fullName evidence="1">SpoVT-AbrB domain-containing protein</fullName>
    </recommendedName>
</protein>
<evidence type="ECO:0000313" key="2">
    <source>
        <dbReference type="EMBL" id="QSQ09664.1"/>
    </source>
</evidence>
<organism evidence="2 3">
    <name type="scientific">Koleobacter methoxysyntrophicus</name>
    <dbReference type="NCBI Taxonomy" id="2751313"/>
    <lineage>
        <taxon>Bacteria</taxon>
        <taxon>Bacillati</taxon>
        <taxon>Bacillota</taxon>
        <taxon>Clostridia</taxon>
        <taxon>Koleobacterales</taxon>
        <taxon>Koleobacteraceae</taxon>
        <taxon>Koleobacter</taxon>
    </lineage>
</organism>